<gene>
    <name evidence="2" type="ORF">GSLYS_00004119001</name>
</gene>
<reference evidence="2 3" key="1">
    <citation type="submission" date="2024-04" db="EMBL/GenBank/DDBJ databases">
        <authorList>
            <consortium name="Genoscope - CEA"/>
            <person name="William W."/>
        </authorList>
    </citation>
    <scope>NUCLEOTIDE SEQUENCE [LARGE SCALE GENOMIC DNA]</scope>
</reference>
<dbReference type="Proteomes" id="UP001497497">
    <property type="component" value="Unassembled WGS sequence"/>
</dbReference>
<comment type="caution">
    <text evidence="2">The sequence shown here is derived from an EMBL/GenBank/DDBJ whole genome shotgun (WGS) entry which is preliminary data.</text>
</comment>
<proteinExistence type="predicted"/>
<feature type="signal peptide" evidence="1">
    <location>
        <begin position="1"/>
        <end position="22"/>
    </location>
</feature>
<accession>A0AAV2HB37</accession>
<dbReference type="EMBL" id="CAXITT010000060">
    <property type="protein sequence ID" value="CAL1529986.1"/>
    <property type="molecule type" value="Genomic_DNA"/>
</dbReference>
<organism evidence="2 3">
    <name type="scientific">Lymnaea stagnalis</name>
    <name type="common">Great pond snail</name>
    <name type="synonym">Helix stagnalis</name>
    <dbReference type="NCBI Taxonomy" id="6523"/>
    <lineage>
        <taxon>Eukaryota</taxon>
        <taxon>Metazoa</taxon>
        <taxon>Spiralia</taxon>
        <taxon>Lophotrochozoa</taxon>
        <taxon>Mollusca</taxon>
        <taxon>Gastropoda</taxon>
        <taxon>Heterobranchia</taxon>
        <taxon>Euthyneura</taxon>
        <taxon>Panpulmonata</taxon>
        <taxon>Hygrophila</taxon>
        <taxon>Lymnaeoidea</taxon>
        <taxon>Lymnaeidae</taxon>
        <taxon>Lymnaea</taxon>
    </lineage>
</organism>
<evidence type="ECO:0000313" key="2">
    <source>
        <dbReference type="EMBL" id="CAL1529986.1"/>
    </source>
</evidence>
<keyword evidence="3" id="KW-1185">Reference proteome</keyword>
<protein>
    <submittedName>
        <fullName evidence="2">Uncharacterized protein</fullName>
    </submittedName>
</protein>
<sequence length="102" mass="10338">MASHLVVAALLVVALMANLSCAVPVPAEVEGGNEFQDATTEAPIDGQGGPQISGKSLNLNSLATILLLRNALGTTNTGINTGLFSGINSQNLLTLLLLGRLG</sequence>
<keyword evidence="1" id="KW-0732">Signal</keyword>
<evidence type="ECO:0000256" key="1">
    <source>
        <dbReference type="SAM" id="SignalP"/>
    </source>
</evidence>
<evidence type="ECO:0000313" key="3">
    <source>
        <dbReference type="Proteomes" id="UP001497497"/>
    </source>
</evidence>
<dbReference type="AlphaFoldDB" id="A0AAV2HB37"/>
<name>A0AAV2HB37_LYMST</name>
<feature type="chain" id="PRO_5043359911" evidence="1">
    <location>
        <begin position="23"/>
        <end position="102"/>
    </location>
</feature>